<protein>
    <submittedName>
        <fullName evidence="3">Uncharacterized protein</fullName>
    </submittedName>
</protein>
<feature type="region of interest" description="Disordered" evidence="2">
    <location>
        <begin position="15"/>
        <end position="56"/>
    </location>
</feature>
<dbReference type="EMBL" id="JAHHIF010000053">
    <property type="protein sequence ID" value="MBW4548054.1"/>
    <property type="molecule type" value="Genomic_DNA"/>
</dbReference>
<name>A0A951UCJ1_9CYAN</name>
<evidence type="ECO:0000256" key="1">
    <source>
        <dbReference type="SAM" id="Coils"/>
    </source>
</evidence>
<feature type="compositionally biased region" description="Polar residues" evidence="2">
    <location>
        <begin position="44"/>
        <end position="56"/>
    </location>
</feature>
<keyword evidence="1" id="KW-0175">Coiled coil</keyword>
<comment type="caution">
    <text evidence="3">The sequence shown here is derived from an EMBL/GenBank/DDBJ whole genome shotgun (WGS) entry which is preliminary data.</text>
</comment>
<feature type="coiled-coil region" evidence="1">
    <location>
        <begin position="67"/>
        <end position="117"/>
    </location>
</feature>
<accession>A0A951UCJ1</accession>
<sequence>MESIDDLLAQVKAEYQEQDQGIKPKKKPLFNEEEFKSPPPAAPTYQSQPLQQSWVSPAQDSLLSQVKAEFEEKQQAEELQKQQQLREEQLRKEQQLREEQLRAEQRKKRQREALTQEATEWLKNLNPRSEEGMWFEDFSYSYSSKLEAAIDYLQALRETHR</sequence>
<dbReference type="InterPro" id="IPR058106">
    <property type="entry name" value="Slr1339"/>
</dbReference>
<evidence type="ECO:0000256" key="2">
    <source>
        <dbReference type="SAM" id="MobiDB-lite"/>
    </source>
</evidence>
<evidence type="ECO:0000313" key="4">
    <source>
        <dbReference type="Proteomes" id="UP000753908"/>
    </source>
</evidence>
<organism evidence="3 4">
    <name type="scientific">Symplocastrum torsivum CPER-KK1</name>
    <dbReference type="NCBI Taxonomy" id="450513"/>
    <lineage>
        <taxon>Bacteria</taxon>
        <taxon>Bacillati</taxon>
        <taxon>Cyanobacteriota</taxon>
        <taxon>Cyanophyceae</taxon>
        <taxon>Oscillatoriophycideae</taxon>
        <taxon>Oscillatoriales</taxon>
        <taxon>Microcoleaceae</taxon>
        <taxon>Symplocastrum</taxon>
    </lineage>
</organism>
<evidence type="ECO:0000313" key="3">
    <source>
        <dbReference type="EMBL" id="MBW4548054.1"/>
    </source>
</evidence>
<dbReference type="AlphaFoldDB" id="A0A951UCJ1"/>
<proteinExistence type="predicted"/>
<dbReference type="NCBIfam" id="NF047397">
    <property type="entry name" value="slr1339_fam"/>
    <property type="match status" value="1"/>
</dbReference>
<gene>
    <name evidence="3" type="ORF">KME25_26980</name>
</gene>
<dbReference type="Pfam" id="PF26643">
    <property type="entry name" value="Slr1339"/>
    <property type="match status" value="1"/>
</dbReference>
<dbReference type="Proteomes" id="UP000753908">
    <property type="component" value="Unassembled WGS sequence"/>
</dbReference>
<reference evidence="3" key="2">
    <citation type="journal article" date="2022" name="Microbiol. Resour. Announc.">
        <title>Metagenome Sequencing to Explore Phylogenomics of Terrestrial Cyanobacteria.</title>
        <authorList>
            <person name="Ward R.D."/>
            <person name="Stajich J.E."/>
            <person name="Johansen J.R."/>
            <person name="Huntemann M."/>
            <person name="Clum A."/>
            <person name="Foster B."/>
            <person name="Foster B."/>
            <person name="Roux S."/>
            <person name="Palaniappan K."/>
            <person name="Varghese N."/>
            <person name="Mukherjee S."/>
            <person name="Reddy T.B.K."/>
            <person name="Daum C."/>
            <person name="Copeland A."/>
            <person name="Chen I.A."/>
            <person name="Ivanova N.N."/>
            <person name="Kyrpides N.C."/>
            <person name="Shapiro N."/>
            <person name="Eloe-Fadrosh E.A."/>
            <person name="Pietrasiak N."/>
        </authorList>
    </citation>
    <scope>NUCLEOTIDE SEQUENCE</scope>
    <source>
        <strain evidence="3">CPER-KK1</strain>
    </source>
</reference>
<reference evidence="3" key="1">
    <citation type="submission" date="2021-05" db="EMBL/GenBank/DDBJ databases">
        <authorList>
            <person name="Pietrasiak N."/>
            <person name="Ward R."/>
            <person name="Stajich J.E."/>
            <person name="Kurbessoian T."/>
        </authorList>
    </citation>
    <scope>NUCLEOTIDE SEQUENCE</scope>
    <source>
        <strain evidence="3">CPER-KK1</strain>
    </source>
</reference>